<comment type="similarity">
    <text evidence="1">Belongs to the RuvC family.</text>
</comment>
<protein>
    <submittedName>
        <fullName evidence="7">Uncharacterized protein</fullName>
    </submittedName>
</protein>
<evidence type="ECO:0000256" key="4">
    <source>
        <dbReference type="ARBA" id="ARBA00023125"/>
    </source>
</evidence>
<reference evidence="7 8" key="1">
    <citation type="journal article" date="2017" name="Front. Microbiol.">
        <title>Genome Sequence of Desulfurella amilsii Strain TR1 and Comparative Genomics of Desulfurellaceae Family.</title>
        <authorList>
            <person name="Florentino A.P."/>
            <person name="Stams A.J."/>
            <person name="Sanchez-Andrea I."/>
        </authorList>
    </citation>
    <scope>NUCLEOTIDE SEQUENCE [LARGE SCALE GENOMIC DNA]</scope>
    <source>
        <strain evidence="7 8">TR1</strain>
    </source>
</reference>
<organism evidence="7 8">
    <name type="scientific">Desulfurella amilsii</name>
    <dbReference type="NCBI Taxonomy" id="1562698"/>
    <lineage>
        <taxon>Bacteria</taxon>
        <taxon>Pseudomonadati</taxon>
        <taxon>Campylobacterota</taxon>
        <taxon>Desulfurellia</taxon>
        <taxon>Desulfurellales</taxon>
        <taxon>Desulfurellaceae</taxon>
        <taxon>Desulfurella</taxon>
    </lineage>
</organism>
<dbReference type="InterPro" id="IPR036397">
    <property type="entry name" value="RNaseH_sf"/>
</dbReference>
<evidence type="ECO:0000256" key="3">
    <source>
        <dbReference type="ARBA" id="ARBA00022842"/>
    </source>
</evidence>
<comment type="caution">
    <text evidence="7">The sequence shown here is derived from an EMBL/GenBank/DDBJ whole genome shotgun (WGS) entry which is preliminary data.</text>
</comment>
<dbReference type="GO" id="GO:0006281">
    <property type="term" value="P:DNA repair"/>
    <property type="evidence" value="ECO:0007669"/>
    <property type="project" value="UniProtKB-KW"/>
</dbReference>
<keyword evidence="3" id="KW-0460">Magnesium</keyword>
<dbReference type="RefSeq" id="WP_143340236.1">
    <property type="nucleotide sequence ID" value="NZ_MDSU01000016.1"/>
</dbReference>
<sequence length="168" mass="18987">MQSDIYLIGCDPSVKHLAFAVYKNKTLTDYFKIKTDFTEINKLFFGFKNKNVIFGIEKQYLHLNIATLIKLVEVRTLVTTLASVNNFSEILTITPQEWQSLILGMNQKQKREQRKNVSMLVASKIACEKITDNDIADAICIANYIVISQSPLPKGRGLSREGQGQLAD</sequence>
<keyword evidence="5" id="KW-0233">DNA recombination</keyword>
<dbReference type="AlphaFoldDB" id="A0A1X4XY65"/>
<accession>A0A1X4XY65</accession>
<dbReference type="STRING" id="1562698.DESAMIL20_670"/>
<evidence type="ECO:0000256" key="6">
    <source>
        <dbReference type="ARBA" id="ARBA00023204"/>
    </source>
</evidence>
<dbReference type="InterPro" id="IPR012337">
    <property type="entry name" value="RNaseH-like_sf"/>
</dbReference>
<dbReference type="Pfam" id="PF02075">
    <property type="entry name" value="RuvC"/>
    <property type="match status" value="1"/>
</dbReference>
<dbReference type="EMBL" id="MDSU01000016">
    <property type="protein sequence ID" value="OSS42486.1"/>
    <property type="molecule type" value="Genomic_DNA"/>
</dbReference>
<dbReference type="GO" id="GO:0003677">
    <property type="term" value="F:DNA binding"/>
    <property type="evidence" value="ECO:0007669"/>
    <property type="project" value="UniProtKB-KW"/>
</dbReference>
<evidence type="ECO:0000313" key="8">
    <source>
        <dbReference type="Proteomes" id="UP000194141"/>
    </source>
</evidence>
<evidence type="ECO:0000256" key="5">
    <source>
        <dbReference type="ARBA" id="ARBA00023172"/>
    </source>
</evidence>
<keyword evidence="6" id="KW-0234">DNA repair</keyword>
<dbReference type="Gene3D" id="3.30.420.10">
    <property type="entry name" value="Ribonuclease H-like superfamily/Ribonuclease H"/>
    <property type="match status" value="1"/>
</dbReference>
<dbReference type="Proteomes" id="UP000194141">
    <property type="component" value="Unassembled WGS sequence"/>
</dbReference>
<keyword evidence="8" id="KW-1185">Reference proteome</keyword>
<dbReference type="InterPro" id="IPR002176">
    <property type="entry name" value="X-over_junc_endoDNase_RuvC"/>
</dbReference>
<evidence type="ECO:0000256" key="1">
    <source>
        <dbReference type="ARBA" id="ARBA00009518"/>
    </source>
</evidence>
<name>A0A1X4XY65_9BACT</name>
<keyword evidence="2" id="KW-0227">DNA damage</keyword>
<evidence type="ECO:0000256" key="2">
    <source>
        <dbReference type="ARBA" id="ARBA00022763"/>
    </source>
</evidence>
<dbReference type="SUPFAM" id="SSF53098">
    <property type="entry name" value="Ribonuclease H-like"/>
    <property type="match status" value="1"/>
</dbReference>
<keyword evidence="4" id="KW-0238">DNA-binding</keyword>
<dbReference type="OrthoDB" id="9805499at2"/>
<evidence type="ECO:0000313" key="7">
    <source>
        <dbReference type="EMBL" id="OSS42486.1"/>
    </source>
</evidence>
<gene>
    <name evidence="7" type="ORF">DESAMIL20_670</name>
</gene>
<dbReference type="GO" id="GO:0004520">
    <property type="term" value="F:DNA endonuclease activity"/>
    <property type="evidence" value="ECO:0007669"/>
    <property type="project" value="InterPro"/>
</dbReference>
<dbReference type="GO" id="GO:0006310">
    <property type="term" value="P:DNA recombination"/>
    <property type="evidence" value="ECO:0007669"/>
    <property type="project" value="UniProtKB-KW"/>
</dbReference>
<proteinExistence type="inferred from homology"/>